<dbReference type="FunFam" id="2.40.50.140:FF:000038">
    <property type="entry name" value="Exosome complex component RRP4"/>
    <property type="match status" value="1"/>
</dbReference>
<dbReference type="InterPro" id="IPR036612">
    <property type="entry name" value="KH_dom_type_1_sf"/>
</dbReference>
<dbReference type="Pfam" id="PF15985">
    <property type="entry name" value="KH_6"/>
    <property type="match status" value="1"/>
</dbReference>
<gene>
    <name evidence="10" type="primary">EXOSC2</name>
    <name evidence="10" type="ORF">HK100_007190</name>
</gene>
<dbReference type="InterPro" id="IPR048565">
    <property type="entry name" value="S1_RRP4"/>
</dbReference>
<reference evidence="10" key="1">
    <citation type="submission" date="2020-05" db="EMBL/GenBank/DDBJ databases">
        <title>Phylogenomic resolution of chytrid fungi.</title>
        <authorList>
            <person name="Stajich J.E."/>
            <person name="Amses K."/>
            <person name="Simmons R."/>
            <person name="Seto K."/>
            <person name="Myers J."/>
            <person name="Bonds A."/>
            <person name="Quandt C.A."/>
            <person name="Barry K."/>
            <person name="Liu P."/>
            <person name="Grigoriev I."/>
            <person name="Longcore J.E."/>
            <person name="James T.Y."/>
        </authorList>
    </citation>
    <scope>NUCLEOTIDE SEQUENCE</scope>
    <source>
        <strain evidence="10">JEL0513</strain>
    </source>
</reference>
<feature type="domain" description="K Homology" evidence="8">
    <location>
        <begin position="166"/>
        <end position="210"/>
    </location>
</feature>
<evidence type="ECO:0000256" key="6">
    <source>
        <dbReference type="ARBA" id="ARBA00023242"/>
    </source>
</evidence>
<feature type="domain" description="Exosome complex component N-terminal" evidence="7">
    <location>
        <begin position="18"/>
        <end position="53"/>
    </location>
</feature>
<dbReference type="PANTHER" id="PTHR21321">
    <property type="entry name" value="PNAS-3 RELATED"/>
    <property type="match status" value="1"/>
</dbReference>
<dbReference type="GO" id="GO:0071038">
    <property type="term" value="P:TRAMP-dependent tRNA surveillance pathway"/>
    <property type="evidence" value="ECO:0007669"/>
    <property type="project" value="TreeGrafter"/>
</dbReference>
<evidence type="ECO:0000259" key="7">
    <source>
        <dbReference type="Pfam" id="PF14382"/>
    </source>
</evidence>
<dbReference type="Gene3D" id="2.40.50.140">
    <property type="entry name" value="Nucleic acid-binding proteins"/>
    <property type="match status" value="1"/>
</dbReference>
<evidence type="ECO:0000313" key="10">
    <source>
        <dbReference type="EMBL" id="KAJ3130916.1"/>
    </source>
</evidence>
<proteinExistence type="inferred from homology"/>
<evidence type="ECO:0000256" key="4">
    <source>
        <dbReference type="ARBA" id="ARBA00022835"/>
    </source>
</evidence>
<dbReference type="CDD" id="cd05789">
    <property type="entry name" value="S1_Rrp4"/>
    <property type="match status" value="1"/>
</dbReference>
<dbReference type="GO" id="GO:0034475">
    <property type="term" value="P:U4 snRNA 3'-end processing"/>
    <property type="evidence" value="ECO:0007669"/>
    <property type="project" value="TreeGrafter"/>
</dbReference>
<evidence type="ECO:0000259" key="9">
    <source>
        <dbReference type="Pfam" id="PF21266"/>
    </source>
</evidence>
<evidence type="ECO:0000256" key="2">
    <source>
        <dbReference type="ARBA" id="ARBA00009155"/>
    </source>
</evidence>
<comment type="similarity">
    <text evidence="2">Belongs to the RRP4 family.</text>
</comment>
<dbReference type="SUPFAM" id="SSF54791">
    <property type="entry name" value="Eukaryotic type KH-domain (KH-domain type I)"/>
    <property type="match status" value="1"/>
</dbReference>
<sequence>MEIESTETATTAAALHRVTPGETVTTDASFMRGHGTYAEADVLVATVVGYVERINKLISVRPVRQRYGGDIGDVVVGRISEVGQKRWRVDIGARQDAQLLLAAVNLPGGELRRRSESDELQMRHLLSEGDLISAEIQAFYGDGAASLHTRSLKYGKVCTHLYLRSGSFITVPSSLIKRSKAHFLHFSFANAIFVDVIVGMNGFIFVSKGTGGSNDTKTDNPQQQQQDVLYSNENEPISDDERIAIARVSNCILALAKENELITEPMILQAYEASTQMEAYDILENSQQIVDVAKMNL</sequence>
<protein>
    <submittedName>
        <fullName evidence="10">Exosome complex component RRP4</fullName>
    </submittedName>
</protein>
<keyword evidence="3" id="KW-0698">rRNA processing</keyword>
<keyword evidence="5" id="KW-0694">RNA-binding</keyword>
<dbReference type="PANTHER" id="PTHR21321:SF4">
    <property type="entry name" value="EXOSOME COMPLEX COMPONENT RRP4"/>
    <property type="match status" value="1"/>
</dbReference>
<dbReference type="GO" id="GO:0000177">
    <property type="term" value="C:cytoplasmic exosome (RNase complex)"/>
    <property type="evidence" value="ECO:0007669"/>
    <property type="project" value="TreeGrafter"/>
</dbReference>
<keyword evidence="4" id="KW-0271">Exosome</keyword>
<organism evidence="10 11">
    <name type="scientific">Physocladia obscura</name>
    <dbReference type="NCBI Taxonomy" id="109957"/>
    <lineage>
        <taxon>Eukaryota</taxon>
        <taxon>Fungi</taxon>
        <taxon>Fungi incertae sedis</taxon>
        <taxon>Chytridiomycota</taxon>
        <taxon>Chytridiomycota incertae sedis</taxon>
        <taxon>Chytridiomycetes</taxon>
        <taxon>Chytridiales</taxon>
        <taxon>Chytriomycetaceae</taxon>
        <taxon>Physocladia</taxon>
    </lineage>
</organism>
<evidence type="ECO:0000256" key="1">
    <source>
        <dbReference type="ARBA" id="ARBA00004123"/>
    </source>
</evidence>
<dbReference type="Pfam" id="PF14382">
    <property type="entry name" value="ECR1_N"/>
    <property type="match status" value="1"/>
</dbReference>
<dbReference type="GO" id="GO:0000467">
    <property type="term" value="P:exonucleolytic trimming to generate mature 3'-end of 5.8S rRNA from tricistronic rRNA transcript (SSU-rRNA, 5.8S rRNA, LSU-rRNA)"/>
    <property type="evidence" value="ECO:0007669"/>
    <property type="project" value="TreeGrafter"/>
</dbReference>
<name>A0AAD5T5J0_9FUNG</name>
<dbReference type="SUPFAM" id="SSF110324">
    <property type="entry name" value="Ribosomal L27 protein-like"/>
    <property type="match status" value="1"/>
</dbReference>
<dbReference type="Proteomes" id="UP001211907">
    <property type="component" value="Unassembled WGS sequence"/>
</dbReference>
<dbReference type="CDD" id="cd22525">
    <property type="entry name" value="KH-I_Rrp4_eukar"/>
    <property type="match status" value="1"/>
</dbReference>
<dbReference type="InterPro" id="IPR025721">
    <property type="entry name" value="Exosome_cplx_N_dom"/>
</dbReference>
<dbReference type="GO" id="GO:0003723">
    <property type="term" value="F:RNA binding"/>
    <property type="evidence" value="ECO:0007669"/>
    <property type="project" value="UniProtKB-KW"/>
</dbReference>
<evidence type="ECO:0000313" key="11">
    <source>
        <dbReference type="Proteomes" id="UP001211907"/>
    </source>
</evidence>
<feature type="domain" description="RRP4 S1" evidence="9">
    <location>
        <begin position="66"/>
        <end position="137"/>
    </location>
</feature>
<dbReference type="GO" id="GO:0071035">
    <property type="term" value="P:nuclear polyadenylation-dependent rRNA catabolic process"/>
    <property type="evidence" value="ECO:0007669"/>
    <property type="project" value="TreeGrafter"/>
</dbReference>
<evidence type="ECO:0000259" key="8">
    <source>
        <dbReference type="Pfam" id="PF15985"/>
    </source>
</evidence>
<dbReference type="EMBL" id="JADGJH010000338">
    <property type="protein sequence ID" value="KAJ3130916.1"/>
    <property type="molecule type" value="Genomic_DNA"/>
</dbReference>
<comment type="subcellular location">
    <subcellularLocation>
        <location evidence="1">Nucleus</location>
    </subcellularLocation>
</comment>
<evidence type="ECO:0000256" key="5">
    <source>
        <dbReference type="ARBA" id="ARBA00022884"/>
    </source>
</evidence>
<dbReference type="SUPFAM" id="SSF50249">
    <property type="entry name" value="Nucleic acid-binding proteins"/>
    <property type="match status" value="1"/>
</dbReference>
<dbReference type="InterPro" id="IPR026699">
    <property type="entry name" value="Exosome_RNA_bind1/RRP40/RRP4"/>
</dbReference>
<dbReference type="InterPro" id="IPR012340">
    <property type="entry name" value="NA-bd_OB-fold"/>
</dbReference>
<dbReference type="InterPro" id="IPR004088">
    <property type="entry name" value="KH_dom_type_1"/>
</dbReference>
<accession>A0AAD5T5J0</accession>
<dbReference type="GO" id="GO:0071051">
    <property type="term" value="P:poly(A)-dependent snoRNA 3'-end processing"/>
    <property type="evidence" value="ECO:0007669"/>
    <property type="project" value="TreeGrafter"/>
</dbReference>
<dbReference type="GO" id="GO:0071034">
    <property type="term" value="P:CUT catabolic process"/>
    <property type="evidence" value="ECO:0007669"/>
    <property type="project" value="TreeGrafter"/>
</dbReference>
<comment type="caution">
    <text evidence="10">The sequence shown here is derived from an EMBL/GenBank/DDBJ whole genome shotgun (WGS) entry which is preliminary data.</text>
</comment>
<evidence type="ECO:0000256" key="3">
    <source>
        <dbReference type="ARBA" id="ARBA00022552"/>
    </source>
</evidence>
<dbReference type="GO" id="GO:0000176">
    <property type="term" value="C:nuclear exosome (RNase complex)"/>
    <property type="evidence" value="ECO:0007669"/>
    <property type="project" value="UniProtKB-ARBA"/>
</dbReference>
<keyword evidence="6" id="KW-0539">Nucleus</keyword>
<keyword evidence="11" id="KW-1185">Reference proteome</keyword>
<dbReference type="Gene3D" id="2.40.50.100">
    <property type="match status" value="1"/>
</dbReference>
<dbReference type="GO" id="GO:0071028">
    <property type="term" value="P:nuclear mRNA surveillance"/>
    <property type="evidence" value="ECO:0007669"/>
    <property type="project" value="UniProtKB-ARBA"/>
</dbReference>
<dbReference type="Pfam" id="PF21266">
    <property type="entry name" value="S1_RRP4"/>
    <property type="match status" value="1"/>
</dbReference>
<dbReference type="AlphaFoldDB" id="A0AAD5T5J0"/>